<dbReference type="Proteomes" id="UP000256690">
    <property type="component" value="Unassembled WGS sequence"/>
</dbReference>
<dbReference type="OrthoDB" id="5840532at2759"/>
<organism evidence="2 3">
    <name type="scientific">Aspergillus mulundensis</name>
    <dbReference type="NCBI Taxonomy" id="1810919"/>
    <lineage>
        <taxon>Eukaryota</taxon>
        <taxon>Fungi</taxon>
        <taxon>Dikarya</taxon>
        <taxon>Ascomycota</taxon>
        <taxon>Pezizomycotina</taxon>
        <taxon>Eurotiomycetes</taxon>
        <taxon>Eurotiomycetidae</taxon>
        <taxon>Eurotiales</taxon>
        <taxon>Aspergillaceae</taxon>
        <taxon>Aspergillus</taxon>
        <taxon>Aspergillus subgen. Nidulantes</taxon>
    </lineage>
</organism>
<dbReference type="GeneID" id="38118435"/>
<sequence>MPESSLSPAPLLPPPRRIVTGHTPTGLATVTHDTTVPPQPIGNGPHIALLWHSTTHPATINDATDQGPGAVTGMPPSGSALSAYDIPPKSEGVFHRSITLDYVIVAKGCVVLRLDDGSAVRLNEGDVVVQRATMHSWCNEGESWARVFGIMMPAEKPVVGGDGGGGEGRELEAVWPF</sequence>
<name>A0A3D8R9L8_9EURO</name>
<proteinExistence type="predicted"/>
<evidence type="ECO:0000313" key="3">
    <source>
        <dbReference type="Proteomes" id="UP000256690"/>
    </source>
</evidence>
<gene>
    <name evidence="2" type="ORF">DSM5745_08065</name>
</gene>
<evidence type="ECO:0000313" key="2">
    <source>
        <dbReference type="EMBL" id="RDW70554.1"/>
    </source>
</evidence>
<dbReference type="InterPro" id="IPR011051">
    <property type="entry name" value="RmlC_Cupin_sf"/>
</dbReference>
<dbReference type="Gene3D" id="2.60.120.10">
    <property type="entry name" value="Jelly Rolls"/>
    <property type="match status" value="1"/>
</dbReference>
<dbReference type="InterPro" id="IPR047142">
    <property type="entry name" value="OryJ/VirC-like"/>
</dbReference>
<dbReference type="SUPFAM" id="SSF51182">
    <property type="entry name" value="RmlC-like cupins"/>
    <property type="match status" value="1"/>
</dbReference>
<dbReference type="CDD" id="cd02231">
    <property type="entry name" value="cupin_BLL6423-like"/>
    <property type="match status" value="1"/>
</dbReference>
<evidence type="ECO:0008006" key="4">
    <source>
        <dbReference type="Google" id="ProtNLM"/>
    </source>
</evidence>
<accession>A0A3D8R9L8</accession>
<dbReference type="InterPro" id="IPR014710">
    <property type="entry name" value="RmlC-like_jellyroll"/>
</dbReference>
<dbReference type="RefSeq" id="XP_026601085.1">
    <property type="nucleotide sequence ID" value="XM_026750081.1"/>
</dbReference>
<comment type="caution">
    <text evidence="2">The sequence shown here is derived from an EMBL/GenBank/DDBJ whole genome shotgun (WGS) entry which is preliminary data.</text>
</comment>
<reference evidence="2 3" key="1">
    <citation type="journal article" date="2018" name="IMA Fungus">
        <title>IMA Genome-F 9: Draft genome sequence of Annulohypoxylon stygium, Aspergillus mulundensis, Berkeleyomyces basicola (syn. Thielaviopsis basicola), Ceratocystis smalleyi, two Cercospora beticola strains, Coleophoma cylindrospora, Fusarium fracticaudum, Phialophora cf. hyalina, and Morchella septimelata.</title>
        <authorList>
            <person name="Wingfield B.D."/>
            <person name="Bills G.F."/>
            <person name="Dong Y."/>
            <person name="Huang W."/>
            <person name="Nel W.J."/>
            <person name="Swalarsk-Parry B.S."/>
            <person name="Vaghefi N."/>
            <person name="Wilken P.M."/>
            <person name="An Z."/>
            <person name="de Beer Z.W."/>
            <person name="De Vos L."/>
            <person name="Chen L."/>
            <person name="Duong T.A."/>
            <person name="Gao Y."/>
            <person name="Hammerbacher A."/>
            <person name="Kikkert J.R."/>
            <person name="Li Y."/>
            <person name="Li H."/>
            <person name="Li K."/>
            <person name="Li Q."/>
            <person name="Liu X."/>
            <person name="Ma X."/>
            <person name="Naidoo K."/>
            <person name="Pethybridge S.J."/>
            <person name="Sun J."/>
            <person name="Steenkamp E.T."/>
            <person name="van der Nest M.A."/>
            <person name="van Wyk S."/>
            <person name="Wingfield M.J."/>
            <person name="Xiong C."/>
            <person name="Yue Q."/>
            <person name="Zhang X."/>
        </authorList>
    </citation>
    <scope>NUCLEOTIDE SEQUENCE [LARGE SCALE GENOMIC DNA]</scope>
    <source>
        <strain evidence="2 3">DSM 5745</strain>
    </source>
</reference>
<protein>
    <recommendedName>
        <fullName evidence="4">Cupin 2 conserved barrel domain-containing protein</fullName>
    </recommendedName>
</protein>
<feature type="compositionally biased region" description="Polar residues" evidence="1">
    <location>
        <begin position="22"/>
        <end position="36"/>
    </location>
</feature>
<dbReference type="PANTHER" id="PTHR36156:SF2">
    <property type="entry name" value="CUPIN TYPE-2 DOMAIN-CONTAINING PROTEIN"/>
    <property type="match status" value="1"/>
</dbReference>
<keyword evidence="3" id="KW-1185">Reference proteome</keyword>
<dbReference type="EMBL" id="PVWQ01000010">
    <property type="protein sequence ID" value="RDW70554.1"/>
    <property type="molecule type" value="Genomic_DNA"/>
</dbReference>
<dbReference type="AlphaFoldDB" id="A0A3D8R9L8"/>
<dbReference type="STRING" id="1810919.A0A3D8R9L8"/>
<evidence type="ECO:0000256" key="1">
    <source>
        <dbReference type="SAM" id="MobiDB-lite"/>
    </source>
</evidence>
<dbReference type="PANTHER" id="PTHR36156">
    <property type="entry name" value="SLR2101 PROTEIN"/>
    <property type="match status" value="1"/>
</dbReference>
<feature type="region of interest" description="Disordered" evidence="1">
    <location>
        <begin position="1"/>
        <end position="39"/>
    </location>
</feature>